<dbReference type="Proteomes" id="UP000504607">
    <property type="component" value="Chromosome 13"/>
</dbReference>
<feature type="domain" description="RING-type" evidence="3">
    <location>
        <begin position="276"/>
        <end position="335"/>
    </location>
</feature>
<evidence type="ECO:0000256" key="2">
    <source>
        <dbReference type="SAM" id="MobiDB-lite"/>
    </source>
</evidence>
<evidence type="ECO:0000313" key="10">
    <source>
        <dbReference type="RefSeq" id="XP_029123721.1"/>
    </source>
</evidence>
<feature type="compositionally biased region" description="Low complexity" evidence="2">
    <location>
        <begin position="151"/>
        <end position="165"/>
    </location>
</feature>
<dbReference type="SUPFAM" id="SSF57850">
    <property type="entry name" value="RING/U-box"/>
    <property type="match status" value="1"/>
</dbReference>
<feature type="compositionally biased region" description="Polar residues" evidence="2">
    <location>
        <begin position="58"/>
        <end position="107"/>
    </location>
</feature>
<evidence type="ECO:0000313" key="7">
    <source>
        <dbReference type="RefSeq" id="XP_010936659.1"/>
    </source>
</evidence>
<accession>A0A6I9S2S4</accession>
<evidence type="ECO:0000313" key="4">
    <source>
        <dbReference type="Proteomes" id="UP000504607"/>
    </source>
</evidence>
<keyword evidence="1" id="KW-0479">Metal-binding</keyword>
<evidence type="ECO:0000259" key="3">
    <source>
        <dbReference type="PROSITE" id="PS50089"/>
    </source>
</evidence>
<evidence type="ECO:0000313" key="8">
    <source>
        <dbReference type="RefSeq" id="XP_010936663.1"/>
    </source>
</evidence>
<dbReference type="RefSeq" id="XP_019710056.1">
    <property type="nucleotide sequence ID" value="XM_019854497.2"/>
</dbReference>
<organism evidence="4 8">
    <name type="scientific">Elaeis guineensis var. tenera</name>
    <name type="common">Oil palm</name>
    <dbReference type="NCBI Taxonomy" id="51953"/>
    <lineage>
        <taxon>Eukaryota</taxon>
        <taxon>Viridiplantae</taxon>
        <taxon>Streptophyta</taxon>
        <taxon>Embryophyta</taxon>
        <taxon>Tracheophyta</taxon>
        <taxon>Spermatophyta</taxon>
        <taxon>Magnoliopsida</taxon>
        <taxon>Liliopsida</taxon>
        <taxon>Arecaceae</taxon>
        <taxon>Arecoideae</taxon>
        <taxon>Cocoseae</taxon>
        <taxon>Elaeidinae</taxon>
        <taxon>Elaeis</taxon>
    </lineage>
</organism>
<evidence type="ECO:0000313" key="11">
    <source>
        <dbReference type="RefSeq" id="XP_029123722.1"/>
    </source>
</evidence>
<dbReference type="RefSeq" id="XP_010936658.1">
    <property type="nucleotide sequence ID" value="XM_010938356.3"/>
</dbReference>
<evidence type="ECO:0000313" key="5">
    <source>
        <dbReference type="RefSeq" id="XP_010936657.1"/>
    </source>
</evidence>
<evidence type="ECO:0000256" key="1">
    <source>
        <dbReference type="PROSITE-ProRule" id="PRU00175"/>
    </source>
</evidence>
<dbReference type="InterPro" id="IPR001841">
    <property type="entry name" value="Znf_RING"/>
</dbReference>
<dbReference type="RefSeq" id="XP_073103751.1">
    <property type="nucleotide sequence ID" value="XM_073247650.1"/>
</dbReference>
<dbReference type="RefSeq" id="XP_029123722.1">
    <property type="nucleotide sequence ID" value="XM_029267889.1"/>
</dbReference>
<dbReference type="PROSITE" id="PS50089">
    <property type="entry name" value="ZF_RING_2"/>
    <property type="match status" value="1"/>
</dbReference>
<dbReference type="RefSeq" id="XP_010936663.1">
    <property type="nucleotide sequence ID" value="XM_010938361.3"/>
</dbReference>
<keyword evidence="1" id="KW-0862">Zinc</keyword>
<feature type="compositionally biased region" description="Low complexity" evidence="2">
    <location>
        <begin position="247"/>
        <end position="263"/>
    </location>
</feature>
<reference evidence="5 6" key="1">
    <citation type="submission" date="2025-04" db="UniProtKB">
        <authorList>
            <consortium name="RefSeq"/>
        </authorList>
    </citation>
    <scope>IDENTIFICATION</scope>
</reference>
<feature type="region of interest" description="Disordered" evidence="2">
    <location>
        <begin position="246"/>
        <end position="271"/>
    </location>
</feature>
<dbReference type="PANTHER" id="PTHR31150:SF32">
    <property type="entry name" value="RING_U-BOX SUPERFAMILY PROTEIN"/>
    <property type="match status" value="1"/>
</dbReference>
<dbReference type="Gene3D" id="3.30.40.10">
    <property type="entry name" value="Zinc/RING finger domain, C3HC4 (zinc finger)"/>
    <property type="match status" value="1"/>
</dbReference>
<gene>
    <name evidence="5 6 7 8 9 10 11" type="primary">LOC105056232</name>
</gene>
<dbReference type="KEGG" id="egu:105056232"/>
<dbReference type="RefSeq" id="XP_029123721.1">
    <property type="nucleotide sequence ID" value="XM_029267888.1"/>
</dbReference>
<dbReference type="AlphaFoldDB" id="A0A6I9S2S4"/>
<keyword evidence="1" id="KW-0863">Zinc-finger</keyword>
<feature type="region of interest" description="Disordered" evidence="2">
    <location>
        <begin position="58"/>
        <end position="205"/>
    </location>
</feature>
<dbReference type="RefSeq" id="XP_010936659.1">
    <property type="nucleotide sequence ID" value="XM_010938357.3"/>
</dbReference>
<proteinExistence type="predicted"/>
<dbReference type="RefSeq" id="XP_010936657.1">
    <property type="nucleotide sequence ID" value="XM_010938355.3"/>
</dbReference>
<name>A0A6I9S2S4_ELAGV</name>
<dbReference type="SMART" id="SM00184">
    <property type="entry name" value="RING"/>
    <property type="match status" value="1"/>
</dbReference>
<dbReference type="PANTHER" id="PTHR31150">
    <property type="entry name" value="EXPRESSED PROTEIN"/>
    <property type="match status" value="1"/>
</dbReference>
<dbReference type="RefSeq" id="XP_073103749.1">
    <property type="nucleotide sequence ID" value="XM_073247648.1"/>
</dbReference>
<evidence type="ECO:0000313" key="6">
    <source>
        <dbReference type="RefSeq" id="XP_010936658.1"/>
    </source>
</evidence>
<protein>
    <submittedName>
        <fullName evidence="5">Uncharacterized protein LOC105056232</fullName>
    </submittedName>
</protein>
<evidence type="ECO:0000313" key="9">
    <source>
        <dbReference type="RefSeq" id="XP_019710056.1"/>
    </source>
</evidence>
<dbReference type="OrthoDB" id="1938835at2759"/>
<dbReference type="InterPro" id="IPR013083">
    <property type="entry name" value="Znf_RING/FYVE/PHD"/>
</dbReference>
<dbReference type="GO" id="GO:0008270">
    <property type="term" value="F:zinc ion binding"/>
    <property type="evidence" value="ECO:0007669"/>
    <property type="project" value="UniProtKB-KW"/>
</dbReference>
<sequence>MGANCCVAARDKPLPDRAQFEVSTYRNVRHSPSWSFRWDNRTHIEDIMDNLVHISTHNSGNTGSEIKSGATTETEGLSDGGSQQNPFQTQKWNISSTNIGTDGNSKPTADHFVPSNSFPEERNSIESTSKASASDGKPSISGPITPLAFKSDPSSSRSRSLSSDPTSRKAHCSPGYQLSRQVSDSRIPSLKSTNENSSPEERQSSVLSICSNDLFTGGSHGGSSDGWSMRTFSELVASSQRERWSIDSENLSSSNSKIARSNSQQTTSLSPDRHTCMVCSKQLKERSPWSTQKIMSTNELSVVAVLVCGHVYHIDCLENMTPEAERYDPPCPVCTHGEKSIAKLLGKAELKGRNKFSRTATADVAVDSDSLSENQKRSGKSLRIGAISSMKSSFGRPFLRRHFSIGSRLTHSGSDNESTRKKGFWARYLKD</sequence>
<keyword evidence="4" id="KW-1185">Reference proteome</keyword>
<dbReference type="GeneID" id="105056232"/>
<feature type="compositionally biased region" description="Polar residues" evidence="2">
    <location>
        <begin position="176"/>
        <end position="197"/>
    </location>
</feature>